<dbReference type="KEGG" id="chya:V22_36420"/>
<dbReference type="Gene3D" id="1.10.443.10">
    <property type="entry name" value="Intergrase catalytic core"/>
    <property type="match status" value="1"/>
</dbReference>
<reference evidence="5 6" key="1">
    <citation type="submission" date="2019-02" db="EMBL/GenBank/DDBJ databases">
        <title>Deep-cultivation of Planctomycetes and their phenomic and genomic characterization uncovers novel biology.</title>
        <authorList>
            <person name="Wiegand S."/>
            <person name="Jogler M."/>
            <person name="Boedeker C."/>
            <person name="Pinto D."/>
            <person name="Vollmers J."/>
            <person name="Rivas-Marin E."/>
            <person name="Kohn T."/>
            <person name="Peeters S.H."/>
            <person name="Heuer A."/>
            <person name="Rast P."/>
            <person name="Oberbeckmann S."/>
            <person name="Bunk B."/>
            <person name="Jeske O."/>
            <person name="Meyerdierks A."/>
            <person name="Storesund J.E."/>
            <person name="Kallscheuer N."/>
            <person name="Luecker S."/>
            <person name="Lage O.M."/>
            <person name="Pohl T."/>
            <person name="Merkel B.J."/>
            <person name="Hornburger P."/>
            <person name="Mueller R.-W."/>
            <person name="Bruemmer F."/>
            <person name="Labrenz M."/>
            <person name="Spormann A.M."/>
            <person name="Op den Camp H."/>
            <person name="Overmann J."/>
            <person name="Amann R."/>
            <person name="Jetten M.S.M."/>
            <person name="Mascher T."/>
            <person name="Medema M.H."/>
            <person name="Devos D.P."/>
            <person name="Kaster A.-K."/>
            <person name="Ovreas L."/>
            <person name="Rohde M."/>
            <person name="Galperin M.Y."/>
            <person name="Jogler C."/>
        </authorList>
    </citation>
    <scope>NUCLEOTIDE SEQUENCE [LARGE SCALE GENOMIC DNA]</scope>
    <source>
        <strain evidence="5 6">V22</strain>
    </source>
</reference>
<dbReference type="EMBL" id="CP036316">
    <property type="protein sequence ID" value="QDT66376.1"/>
    <property type="molecule type" value="Genomic_DNA"/>
</dbReference>
<dbReference type="GO" id="GO:0006310">
    <property type="term" value="P:DNA recombination"/>
    <property type="evidence" value="ECO:0007669"/>
    <property type="project" value="UniProtKB-KW"/>
</dbReference>
<protein>
    <submittedName>
        <fullName evidence="5">Site-specific tyrosine recombinase XerC</fullName>
    </submittedName>
</protein>
<evidence type="ECO:0000256" key="2">
    <source>
        <dbReference type="ARBA" id="ARBA00023172"/>
    </source>
</evidence>
<evidence type="ECO:0000256" key="3">
    <source>
        <dbReference type="SAM" id="MobiDB-lite"/>
    </source>
</evidence>
<proteinExistence type="predicted"/>
<gene>
    <name evidence="5" type="ORF">V22_36420</name>
</gene>
<feature type="compositionally biased region" description="Basic residues" evidence="3">
    <location>
        <begin position="9"/>
        <end position="18"/>
    </location>
</feature>
<keyword evidence="1" id="KW-0238">DNA-binding</keyword>
<dbReference type="GO" id="GO:0015074">
    <property type="term" value="P:DNA integration"/>
    <property type="evidence" value="ECO:0007669"/>
    <property type="project" value="InterPro"/>
</dbReference>
<keyword evidence="6" id="KW-1185">Reference proteome</keyword>
<accession>A0A517TDC0</accession>
<dbReference type="Pfam" id="PF00589">
    <property type="entry name" value="Phage_integrase"/>
    <property type="match status" value="1"/>
</dbReference>
<feature type="domain" description="Tyr recombinase" evidence="4">
    <location>
        <begin position="212"/>
        <end position="412"/>
    </location>
</feature>
<dbReference type="InterPro" id="IPR013762">
    <property type="entry name" value="Integrase-like_cat_sf"/>
</dbReference>
<keyword evidence="2" id="KW-0233">DNA recombination</keyword>
<sequence>MANSTSKNTKPKPPKKPHPNFPLYAHVGGKWAKKVRNRVHYFTKWSQDPKGQFALEQWIDEKDDLLAGRKPRRKAKPEDLTVRDLANHFLTHKDGKRERGDLSKRSFVDYVSTCEEMIRVFGRTRVVEDLSIEDFAELRESASKRLGKVALGNFIQRVRTVFNFAKKQRLIRYEMTFGVDFAKPPAKSIRRERNVARRAGFIRMWNPQEIRLMIRYLAGDKVKVGESEIRRTKPQLALRAMILLAANGGFGNTDLSTLPLNAIDLESGWVDYPRPKTEVDRRVPLWDETIEAIRDYLAQRPEPKENKDLELLFLTVRGSRFIKISDVRVEAGKRKGGTVTDGIGQEFRKLTLALKINRSRVGFYGFRHGFETIGGGSKDQIAVNYIMGHVDETIASAYREGLDDQRLRDVVDHVHAWLFPKS</sequence>
<evidence type="ECO:0000313" key="6">
    <source>
        <dbReference type="Proteomes" id="UP000319976"/>
    </source>
</evidence>
<evidence type="ECO:0000259" key="4">
    <source>
        <dbReference type="PROSITE" id="PS51898"/>
    </source>
</evidence>
<dbReference type="SUPFAM" id="SSF56349">
    <property type="entry name" value="DNA breaking-rejoining enzymes"/>
    <property type="match status" value="1"/>
</dbReference>
<dbReference type="InterPro" id="IPR002104">
    <property type="entry name" value="Integrase_catalytic"/>
</dbReference>
<evidence type="ECO:0000256" key="1">
    <source>
        <dbReference type="ARBA" id="ARBA00023125"/>
    </source>
</evidence>
<organism evidence="5 6">
    <name type="scientific">Calycomorphotria hydatis</name>
    <dbReference type="NCBI Taxonomy" id="2528027"/>
    <lineage>
        <taxon>Bacteria</taxon>
        <taxon>Pseudomonadati</taxon>
        <taxon>Planctomycetota</taxon>
        <taxon>Planctomycetia</taxon>
        <taxon>Planctomycetales</taxon>
        <taxon>Planctomycetaceae</taxon>
        <taxon>Calycomorphotria</taxon>
    </lineage>
</organism>
<dbReference type="Gene3D" id="1.10.150.130">
    <property type="match status" value="1"/>
</dbReference>
<evidence type="ECO:0000313" key="5">
    <source>
        <dbReference type="EMBL" id="QDT66376.1"/>
    </source>
</evidence>
<dbReference type="Proteomes" id="UP000319976">
    <property type="component" value="Chromosome"/>
</dbReference>
<dbReference type="InterPro" id="IPR010998">
    <property type="entry name" value="Integrase_recombinase_N"/>
</dbReference>
<dbReference type="InterPro" id="IPR011010">
    <property type="entry name" value="DNA_brk_join_enz"/>
</dbReference>
<dbReference type="PROSITE" id="PS51898">
    <property type="entry name" value="TYR_RECOMBINASE"/>
    <property type="match status" value="1"/>
</dbReference>
<name>A0A517TDC0_9PLAN</name>
<feature type="region of interest" description="Disordered" evidence="3">
    <location>
        <begin position="1"/>
        <end position="22"/>
    </location>
</feature>
<dbReference type="GO" id="GO:0003677">
    <property type="term" value="F:DNA binding"/>
    <property type="evidence" value="ECO:0007669"/>
    <property type="project" value="UniProtKB-KW"/>
</dbReference>
<dbReference type="AlphaFoldDB" id="A0A517TDC0"/>
<dbReference type="OrthoDB" id="246806at2"/>